<protein>
    <recommendedName>
        <fullName evidence="2">Fe2OG dioxygenase domain-containing protein</fullName>
    </recommendedName>
</protein>
<dbReference type="InterPro" id="IPR005123">
    <property type="entry name" value="Oxoglu/Fe-dep_dioxygenase_dom"/>
</dbReference>
<proteinExistence type="inferred from homology"/>
<dbReference type="PANTHER" id="PTHR47990">
    <property type="entry name" value="2-OXOGLUTARATE (2OG) AND FE(II)-DEPENDENT OXYGENASE SUPERFAMILY PROTEIN-RELATED"/>
    <property type="match status" value="1"/>
</dbReference>
<evidence type="ECO:0000313" key="3">
    <source>
        <dbReference type="EMBL" id="KAL0574444.1"/>
    </source>
</evidence>
<evidence type="ECO:0000259" key="2">
    <source>
        <dbReference type="PROSITE" id="PS51471"/>
    </source>
</evidence>
<dbReference type="Proteomes" id="UP001465976">
    <property type="component" value="Unassembled WGS sequence"/>
</dbReference>
<keyword evidence="1" id="KW-0560">Oxidoreductase</keyword>
<dbReference type="Pfam" id="PF14226">
    <property type="entry name" value="DIOX_N"/>
    <property type="match status" value="1"/>
</dbReference>
<comment type="caution">
    <text evidence="3">The sequence shown here is derived from an EMBL/GenBank/DDBJ whole genome shotgun (WGS) entry which is preliminary data.</text>
</comment>
<keyword evidence="4" id="KW-1185">Reference proteome</keyword>
<accession>A0ABR3FGF3</accession>
<dbReference type="InterPro" id="IPR050231">
    <property type="entry name" value="Iron_ascorbate_oxido_reductase"/>
</dbReference>
<gene>
    <name evidence="3" type="ORF">V5O48_007508</name>
</gene>
<dbReference type="SUPFAM" id="SSF51197">
    <property type="entry name" value="Clavaminate synthase-like"/>
    <property type="match status" value="1"/>
</dbReference>
<organism evidence="3 4">
    <name type="scientific">Marasmius crinis-equi</name>
    <dbReference type="NCBI Taxonomy" id="585013"/>
    <lineage>
        <taxon>Eukaryota</taxon>
        <taxon>Fungi</taxon>
        <taxon>Dikarya</taxon>
        <taxon>Basidiomycota</taxon>
        <taxon>Agaricomycotina</taxon>
        <taxon>Agaricomycetes</taxon>
        <taxon>Agaricomycetidae</taxon>
        <taxon>Agaricales</taxon>
        <taxon>Marasmiineae</taxon>
        <taxon>Marasmiaceae</taxon>
        <taxon>Marasmius</taxon>
    </lineage>
</organism>
<dbReference type="InterPro" id="IPR027443">
    <property type="entry name" value="IPNS-like_sf"/>
</dbReference>
<feature type="domain" description="Fe2OG dioxygenase" evidence="2">
    <location>
        <begin position="189"/>
        <end position="299"/>
    </location>
</feature>
<evidence type="ECO:0000313" key="4">
    <source>
        <dbReference type="Proteomes" id="UP001465976"/>
    </source>
</evidence>
<name>A0ABR3FGF3_9AGAR</name>
<dbReference type="PROSITE" id="PS51471">
    <property type="entry name" value="FE2OG_OXY"/>
    <property type="match status" value="1"/>
</dbReference>
<evidence type="ECO:0000256" key="1">
    <source>
        <dbReference type="RuleBase" id="RU003682"/>
    </source>
</evidence>
<keyword evidence="1" id="KW-0479">Metal-binding</keyword>
<sequence length="376" mass="43000">MSPTDLERWVPPPETKAELDWAPLLTVDLSRFDSPGGKESLAAELKGAVTTWGFWTVINSGIPQSLIDRHFAIASAFFNQPLEEKRKVVTDYAGGGSHFGYREPREMKLNGSEDVMKQNVEMLNIPKLPPSYEVNQPLHDLINDYRQEIAEFQRLCYVKVLRRLLVLIAIILELPEDYLVARHDFLRPSEDHIRMLKYHPRLEDEDQRVKDTWLGGHTDFGSLTLLFNQPVVALQILAPSNDWKWVKPVPGGITCNAADVITNDYDLKGYIKSCVHRVVRPPRDQAHLQRISLVYFLRPGNDIPMLPAPSPILLRERLISTLENVADGGSEEVVTGYEYVRARSGYYNTRKDWNVDGKGEKQLFQVKNLSVQDYYN</sequence>
<dbReference type="InterPro" id="IPR026992">
    <property type="entry name" value="DIOX_N"/>
</dbReference>
<keyword evidence="1" id="KW-0408">Iron</keyword>
<dbReference type="Pfam" id="PF03171">
    <property type="entry name" value="2OG-FeII_Oxy"/>
    <property type="match status" value="1"/>
</dbReference>
<dbReference type="InterPro" id="IPR044861">
    <property type="entry name" value="IPNS-like_FE2OG_OXY"/>
</dbReference>
<dbReference type="Gene3D" id="2.60.120.330">
    <property type="entry name" value="B-lactam Antibiotic, Isopenicillin N Synthase, Chain"/>
    <property type="match status" value="1"/>
</dbReference>
<comment type="similarity">
    <text evidence="1">Belongs to the iron/ascorbate-dependent oxidoreductase family.</text>
</comment>
<dbReference type="EMBL" id="JBAHYK010000396">
    <property type="protein sequence ID" value="KAL0574444.1"/>
    <property type="molecule type" value="Genomic_DNA"/>
</dbReference>
<reference evidence="3 4" key="1">
    <citation type="submission" date="2024-02" db="EMBL/GenBank/DDBJ databases">
        <title>A draft genome for the cacao thread blight pathogen Marasmius crinis-equi.</title>
        <authorList>
            <person name="Cohen S.P."/>
            <person name="Baruah I.K."/>
            <person name="Amoako-Attah I."/>
            <person name="Bukari Y."/>
            <person name="Meinhardt L.W."/>
            <person name="Bailey B.A."/>
        </authorList>
    </citation>
    <scope>NUCLEOTIDE SEQUENCE [LARGE SCALE GENOMIC DNA]</scope>
    <source>
        <strain evidence="3 4">GH-76</strain>
    </source>
</reference>